<feature type="non-terminal residue" evidence="2">
    <location>
        <position position="1"/>
    </location>
</feature>
<dbReference type="RefSeq" id="WP_209436607.1">
    <property type="nucleotide sequence ID" value="NZ_JAAVUN010000254.1"/>
</dbReference>
<name>A0A846TZQ4_9MICC</name>
<evidence type="ECO:0000259" key="1">
    <source>
        <dbReference type="Pfam" id="PF07739"/>
    </source>
</evidence>
<gene>
    <name evidence="2" type="ORF">GTW58_14035</name>
</gene>
<evidence type="ECO:0000313" key="3">
    <source>
        <dbReference type="Proteomes" id="UP000521379"/>
    </source>
</evidence>
<accession>A0A846TZQ4</accession>
<dbReference type="AlphaFoldDB" id="A0A846TZQ4"/>
<dbReference type="Pfam" id="PF07739">
    <property type="entry name" value="TipAS"/>
    <property type="match status" value="1"/>
</dbReference>
<dbReference type="SUPFAM" id="SSF89082">
    <property type="entry name" value="Antibiotic binding domain of TipA-like multidrug resistance regulators"/>
    <property type="match status" value="1"/>
</dbReference>
<dbReference type="InterPro" id="IPR036244">
    <property type="entry name" value="TipA-like_antibiotic-bd"/>
</dbReference>
<dbReference type="Gene3D" id="1.10.490.50">
    <property type="entry name" value="Antibiotic binding domain of TipA-like multidrug resistance regulators"/>
    <property type="match status" value="1"/>
</dbReference>
<comment type="caution">
    <text evidence="2">The sequence shown here is derived from an EMBL/GenBank/DDBJ whole genome shotgun (WGS) entry which is preliminary data.</text>
</comment>
<dbReference type="Proteomes" id="UP000521379">
    <property type="component" value="Unassembled WGS sequence"/>
</dbReference>
<feature type="domain" description="TipAS antibiotic-recognition" evidence="1">
    <location>
        <begin position="10"/>
        <end position="122"/>
    </location>
</feature>
<dbReference type="InterPro" id="IPR012925">
    <property type="entry name" value="TipAS_dom"/>
</dbReference>
<evidence type="ECO:0000313" key="2">
    <source>
        <dbReference type="EMBL" id="NKE11014.1"/>
    </source>
</evidence>
<sequence length="158" mass="17818">GPNWNPQWPREARARWGDSAQWTEYAERAAARTTQDWEAISISVRELEADLGTAVRKGLAPRSTEAMQLAERHRASIDTYFTCTYDRHVLLGRMYVADDAFRCHYDDIAPGLSTWLTIAIKENARHHGIDPDQATWGDLGKMTNGPLNWPCSDAKTGT</sequence>
<keyword evidence="3" id="KW-1185">Reference proteome</keyword>
<reference evidence="2 3" key="1">
    <citation type="submission" date="2020-02" db="EMBL/GenBank/DDBJ databases">
        <authorList>
            <person name="Sun Q."/>
        </authorList>
    </citation>
    <scope>NUCLEOTIDE SEQUENCE [LARGE SCALE GENOMIC DNA]</scope>
    <source>
        <strain evidence="2 3">YIM 13062</strain>
    </source>
</reference>
<organism evidence="2 3">
    <name type="scientific">Kocuria subflava</name>
    <dbReference type="NCBI Taxonomy" id="1736139"/>
    <lineage>
        <taxon>Bacteria</taxon>
        <taxon>Bacillati</taxon>
        <taxon>Actinomycetota</taxon>
        <taxon>Actinomycetes</taxon>
        <taxon>Micrococcales</taxon>
        <taxon>Micrococcaceae</taxon>
        <taxon>Kocuria</taxon>
    </lineage>
</organism>
<dbReference type="EMBL" id="JAAVUN010000254">
    <property type="protein sequence ID" value="NKE11014.1"/>
    <property type="molecule type" value="Genomic_DNA"/>
</dbReference>
<protein>
    <recommendedName>
        <fullName evidence="1">TipAS antibiotic-recognition domain-containing protein</fullName>
    </recommendedName>
</protein>
<proteinExistence type="predicted"/>